<keyword evidence="2 5" id="KW-0812">Transmembrane</keyword>
<proteinExistence type="predicted"/>
<evidence type="ECO:0000259" key="6">
    <source>
        <dbReference type="Pfam" id="PF13664"/>
    </source>
</evidence>
<dbReference type="InterPro" id="IPR025423">
    <property type="entry name" value="TMEM205-like"/>
</dbReference>
<dbReference type="AlphaFoldDB" id="A0A0C3DV75"/>
<dbReference type="GO" id="GO:0016020">
    <property type="term" value="C:membrane"/>
    <property type="evidence" value="ECO:0007669"/>
    <property type="project" value="UniProtKB-SubCell"/>
</dbReference>
<feature type="transmembrane region" description="Helical" evidence="5">
    <location>
        <begin position="153"/>
        <end position="173"/>
    </location>
</feature>
<organism evidence="7 8">
    <name type="scientific">Oidiodendron maius (strain Zn)</name>
    <dbReference type="NCBI Taxonomy" id="913774"/>
    <lineage>
        <taxon>Eukaryota</taxon>
        <taxon>Fungi</taxon>
        <taxon>Dikarya</taxon>
        <taxon>Ascomycota</taxon>
        <taxon>Pezizomycotina</taxon>
        <taxon>Leotiomycetes</taxon>
        <taxon>Leotiomycetes incertae sedis</taxon>
        <taxon>Myxotrichaceae</taxon>
        <taxon>Oidiodendron</taxon>
    </lineage>
</organism>
<dbReference type="FunCoup" id="A0A0C3DV75">
    <property type="interactions" value="100"/>
</dbReference>
<keyword evidence="3 5" id="KW-1133">Transmembrane helix</keyword>
<reference evidence="8" key="2">
    <citation type="submission" date="2015-01" db="EMBL/GenBank/DDBJ databases">
        <title>Evolutionary Origins and Diversification of the Mycorrhizal Mutualists.</title>
        <authorList>
            <consortium name="DOE Joint Genome Institute"/>
            <consortium name="Mycorrhizal Genomics Consortium"/>
            <person name="Kohler A."/>
            <person name="Kuo A."/>
            <person name="Nagy L.G."/>
            <person name="Floudas D."/>
            <person name="Copeland A."/>
            <person name="Barry K.W."/>
            <person name="Cichocki N."/>
            <person name="Veneault-Fourrey C."/>
            <person name="LaButti K."/>
            <person name="Lindquist E.A."/>
            <person name="Lipzen A."/>
            <person name="Lundell T."/>
            <person name="Morin E."/>
            <person name="Murat C."/>
            <person name="Riley R."/>
            <person name="Ohm R."/>
            <person name="Sun H."/>
            <person name="Tunlid A."/>
            <person name="Henrissat B."/>
            <person name="Grigoriev I.V."/>
            <person name="Hibbett D.S."/>
            <person name="Martin F."/>
        </authorList>
    </citation>
    <scope>NUCLEOTIDE SEQUENCE [LARGE SCALE GENOMIC DNA]</scope>
    <source>
        <strain evidence="8">Zn</strain>
    </source>
</reference>
<feature type="transmembrane region" description="Helical" evidence="5">
    <location>
        <begin position="52"/>
        <end position="71"/>
    </location>
</feature>
<sequence>MPDLSFLITPAPYHVLAYGTLLGTEFFQSFIGGVVAFKTLPRPQFSSLQQRIFPIYFGIQTGVPVFLALTYPGAGSTPSGIFGALAEGNRWSVLAPLALMFATGFANLAFLRPATARIMKERKLQETKDGKRSYDPPPHSREMVKLNRAFGRVHGISSLVNLTSLIGTMWYGIALSERL</sequence>
<dbReference type="Proteomes" id="UP000054321">
    <property type="component" value="Unassembled WGS sequence"/>
</dbReference>
<evidence type="ECO:0000256" key="5">
    <source>
        <dbReference type="SAM" id="Phobius"/>
    </source>
</evidence>
<dbReference type="InParanoid" id="A0A0C3DV75"/>
<dbReference type="PANTHER" id="PTHR23241:SF106">
    <property type="entry name" value="DUF4149 DOMAIN-CONTAINING PROTEIN"/>
    <property type="match status" value="1"/>
</dbReference>
<dbReference type="EMBL" id="KN832871">
    <property type="protein sequence ID" value="KIN06018.1"/>
    <property type="molecule type" value="Genomic_DNA"/>
</dbReference>
<feature type="transmembrane region" description="Helical" evidence="5">
    <location>
        <begin position="15"/>
        <end position="40"/>
    </location>
</feature>
<gene>
    <name evidence="7" type="ORF">OIDMADRAFT_17115</name>
</gene>
<dbReference type="InterPro" id="IPR053009">
    <property type="entry name" value="Xanthocillin_Biosynth-Assoc"/>
</dbReference>
<dbReference type="Pfam" id="PF13664">
    <property type="entry name" value="DUF4149"/>
    <property type="match status" value="1"/>
</dbReference>
<comment type="subcellular location">
    <subcellularLocation>
        <location evidence="1">Membrane</location>
    </subcellularLocation>
</comment>
<keyword evidence="4 5" id="KW-0472">Membrane</keyword>
<evidence type="ECO:0000256" key="3">
    <source>
        <dbReference type="ARBA" id="ARBA00022989"/>
    </source>
</evidence>
<feature type="domain" description="TMEM205-like" evidence="6">
    <location>
        <begin position="16"/>
        <end position="123"/>
    </location>
</feature>
<evidence type="ECO:0000256" key="2">
    <source>
        <dbReference type="ARBA" id="ARBA00022692"/>
    </source>
</evidence>
<accession>A0A0C3DV75</accession>
<name>A0A0C3DV75_OIDMZ</name>
<evidence type="ECO:0000256" key="4">
    <source>
        <dbReference type="ARBA" id="ARBA00023136"/>
    </source>
</evidence>
<dbReference type="OrthoDB" id="1641132at2759"/>
<feature type="transmembrane region" description="Helical" evidence="5">
    <location>
        <begin position="91"/>
        <end position="111"/>
    </location>
</feature>
<reference evidence="7 8" key="1">
    <citation type="submission" date="2014-04" db="EMBL/GenBank/DDBJ databases">
        <authorList>
            <consortium name="DOE Joint Genome Institute"/>
            <person name="Kuo A."/>
            <person name="Martino E."/>
            <person name="Perotto S."/>
            <person name="Kohler A."/>
            <person name="Nagy L.G."/>
            <person name="Floudas D."/>
            <person name="Copeland A."/>
            <person name="Barry K.W."/>
            <person name="Cichocki N."/>
            <person name="Veneault-Fourrey C."/>
            <person name="LaButti K."/>
            <person name="Lindquist E.A."/>
            <person name="Lipzen A."/>
            <person name="Lundell T."/>
            <person name="Morin E."/>
            <person name="Murat C."/>
            <person name="Sun H."/>
            <person name="Tunlid A."/>
            <person name="Henrissat B."/>
            <person name="Grigoriev I.V."/>
            <person name="Hibbett D.S."/>
            <person name="Martin F."/>
            <person name="Nordberg H.P."/>
            <person name="Cantor M.N."/>
            <person name="Hua S.X."/>
        </authorList>
    </citation>
    <scope>NUCLEOTIDE SEQUENCE [LARGE SCALE GENOMIC DNA]</scope>
    <source>
        <strain evidence="7 8">Zn</strain>
    </source>
</reference>
<evidence type="ECO:0000256" key="1">
    <source>
        <dbReference type="ARBA" id="ARBA00004370"/>
    </source>
</evidence>
<evidence type="ECO:0000313" key="7">
    <source>
        <dbReference type="EMBL" id="KIN06018.1"/>
    </source>
</evidence>
<keyword evidence="8" id="KW-1185">Reference proteome</keyword>
<dbReference type="PANTHER" id="PTHR23241">
    <property type="entry name" value="LATE EMBRYOGENESIS ABUNDANT PLANTS LEA-RELATED"/>
    <property type="match status" value="1"/>
</dbReference>
<dbReference type="HOGENOM" id="CLU_094297_2_0_1"/>
<protein>
    <recommendedName>
        <fullName evidence="6">TMEM205-like domain-containing protein</fullName>
    </recommendedName>
</protein>
<evidence type="ECO:0000313" key="8">
    <source>
        <dbReference type="Proteomes" id="UP000054321"/>
    </source>
</evidence>